<protein>
    <submittedName>
        <fullName evidence="1">Uncharacterized protein</fullName>
    </submittedName>
</protein>
<proteinExistence type="predicted"/>
<dbReference type="OrthoDB" id="2874210at2"/>
<gene>
    <name evidence="1" type="ORF">CHR53_26690</name>
</gene>
<dbReference type="EMBL" id="CP022572">
    <property type="protein sequence ID" value="AZU64529.1"/>
    <property type="molecule type" value="Genomic_DNA"/>
</dbReference>
<dbReference type="AlphaFoldDB" id="A0A3Q9QYF5"/>
<dbReference type="RefSeq" id="WP_127489326.1">
    <property type="nucleotide sequence ID" value="NZ_CP022572.1"/>
</dbReference>
<dbReference type="Proteomes" id="UP000282892">
    <property type="component" value="Chromosome"/>
</dbReference>
<dbReference type="KEGG" id="nmk:CHR53_26690"/>
<accession>A0A3Q9QYF5</accession>
<organism evidence="1 2">
    <name type="scientific">Neobacillus mesonae</name>
    <dbReference type="NCBI Taxonomy" id="1193713"/>
    <lineage>
        <taxon>Bacteria</taxon>
        <taxon>Bacillati</taxon>
        <taxon>Bacillota</taxon>
        <taxon>Bacilli</taxon>
        <taxon>Bacillales</taxon>
        <taxon>Bacillaceae</taxon>
        <taxon>Neobacillus</taxon>
    </lineage>
</organism>
<evidence type="ECO:0000313" key="2">
    <source>
        <dbReference type="Proteomes" id="UP000282892"/>
    </source>
</evidence>
<dbReference type="STRING" id="1193713.GCA_001636315_02251"/>
<reference evidence="1 2" key="1">
    <citation type="submission" date="2017-07" db="EMBL/GenBank/DDBJ databases">
        <title>The complete genome sequence of Bacillus mesonae strain H20-5, an efficient strain improving plant abiotic stress resistance.</title>
        <authorList>
            <person name="Kim S.Y."/>
            <person name="Song H."/>
            <person name="Sang M.K."/>
            <person name="Weon H.-Y."/>
            <person name="Song J."/>
        </authorList>
    </citation>
    <scope>NUCLEOTIDE SEQUENCE [LARGE SCALE GENOMIC DNA]</scope>
    <source>
        <strain evidence="1 2">H20-5</strain>
    </source>
</reference>
<evidence type="ECO:0000313" key="1">
    <source>
        <dbReference type="EMBL" id="AZU64529.1"/>
    </source>
</evidence>
<keyword evidence="2" id="KW-1185">Reference proteome</keyword>
<sequence>MEGSLFFIGKRIGEREWEITRKPDFYDAILLTHQSPQTMKAGEPRYQSIPLPSANFTFNLRDHNIHFNWDNQKHQIVMEGSELTEEEVTDAFKSLLFKQGTMVSYIVHMPKGKTCPIKKEKTRLLAEAKKLTQDENK</sequence>
<name>A0A3Q9QYF5_9BACI</name>